<dbReference type="PROSITE" id="PS51257">
    <property type="entry name" value="PROKAR_LIPOPROTEIN"/>
    <property type="match status" value="1"/>
</dbReference>
<keyword evidence="2" id="KW-1185">Reference proteome</keyword>
<evidence type="ECO:0000313" key="1">
    <source>
        <dbReference type="EMBL" id="WLR42569.1"/>
    </source>
</evidence>
<dbReference type="RefSeq" id="WP_226542592.1">
    <property type="nucleotide sequence ID" value="NZ_CP129013.1"/>
</dbReference>
<dbReference type="EMBL" id="CP129013">
    <property type="protein sequence ID" value="WLR42569.1"/>
    <property type="molecule type" value="Genomic_DNA"/>
</dbReference>
<organism evidence="1 2">
    <name type="scientific">Bacillus carboniphilus</name>
    <dbReference type="NCBI Taxonomy" id="86663"/>
    <lineage>
        <taxon>Bacteria</taxon>
        <taxon>Bacillati</taxon>
        <taxon>Bacillota</taxon>
        <taxon>Bacilli</taxon>
        <taxon>Bacillales</taxon>
        <taxon>Bacillaceae</taxon>
        <taxon>Bacillus</taxon>
    </lineage>
</organism>
<evidence type="ECO:0008006" key="3">
    <source>
        <dbReference type="Google" id="ProtNLM"/>
    </source>
</evidence>
<sequence length="110" mass="12828">MKKHLVILVTVILMVLMGCTFESTEDNVIDNNSNDFSYLRDLTENDHKAYELFIEEKYSKHLSGVSPEKIVLIYFQSVVMNDIEAIYALTYETDNQVDFITFENNYNRGD</sequence>
<accession>A0ABY9JUV7</accession>
<protein>
    <recommendedName>
        <fullName evidence="3">Lipoprotein</fullName>
    </recommendedName>
</protein>
<evidence type="ECO:0000313" key="2">
    <source>
        <dbReference type="Proteomes" id="UP001197974"/>
    </source>
</evidence>
<gene>
    <name evidence="1" type="ORF">LC087_18090</name>
</gene>
<dbReference type="Proteomes" id="UP001197974">
    <property type="component" value="Chromosome"/>
</dbReference>
<proteinExistence type="predicted"/>
<name>A0ABY9JUV7_9BACI</name>
<reference evidence="1 2" key="1">
    <citation type="submission" date="2023-06" db="EMBL/GenBank/DDBJ databases">
        <title>Five Gram-positive bacteria isolated from mangrove sediments in Shenzhen, Guangdong, China.</title>
        <authorList>
            <person name="Yu S."/>
            <person name="Zheng W."/>
            <person name="Huang Y."/>
        </authorList>
    </citation>
    <scope>NUCLEOTIDE SEQUENCE [LARGE SCALE GENOMIC DNA]</scope>
    <source>
        <strain evidence="1 2">SaN35-3</strain>
    </source>
</reference>